<keyword evidence="6" id="KW-1185">Reference proteome</keyword>
<dbReference type="Proteomes" id="UP001595798">
    <property type="component" value="Unassembled WGS sequence"/>
</dbReference>
<dbReference type="PANTHER" id="PTHR47894">
    <property type="entry name" value="HTH-TYPE TRANSCRIPTIONAL REGULATOR GADX"/>
    <property type="match status" value="1"/>
</dbReference>
<evidence type="ECO:0000313" key="5">
    <source>
        <dbReference type="EMBL" id="MFC4260955.1"/>
    </source>
</evidence>
<protein>
    <submittedName>
        <fullName evidence="5">AraC family transcriptional regulator ligand-binding domain-containing protein</fullName>
    </submittedName>
</protein>
<keyword evidence="1" id="KW-0805">Transcription regulation</keyword>
<dbReference type="EMBL" id="JBHSDI010000062">
    <property type="protein sequence ID" value="MFC4260955.1"/>
    <property type="molecule type" value="Genomic_DNA"/>
</dbReference>
<evidence type="ECO:0000259" key="4">
    <source>
        <dbReference type="PROSITE" id="PS01124"/>
    </source>
</evidence>
<proteinExistence type="predicted"/>
<dbReference type="InterPro" id="IPR018060">
    <property type="entry name" value="HTH_AraC"/>
</dbReference>
<feature type="domain" description="HTH araC/xylS-type" evidence="4">
    <location>
        <begin position="247"/>
        <end position="344"/>
    </location>
</feature>
<dbReference type="SMART" id="SM00342">
    <property type="entry name" value="HTH_ARAC"/>
    <property type="match status" value="1"/>
</dbReference>
<dbReference type="Pfam" id="PF12833">
    <property type="entry name" value="HTH_18"/>
    <property type="match status" value="1"/>
</dbReference>
<reference evidence="6" key="1">
    <citation type="journal article" date="2019" name="Int. J. Syst. Evol. Microbiol.">
        <title>The Global Catalogue of Microorganisms (GCM) 10K type strain sequencing project: providing services to taxonomists for standard genome sequencing and annotation.</title>
        <authorList>
            <consortium name="The Broad Institute Genomics Platform"/>
            <consortium name="The Broad Institute Genome Sequencing Center for Infectious Disease"/>
            <person name="Wu L."/>
            <person name="Ma J."/>
        </authorList>
    </citation>
    <scope>NUCLEOTIDE SEQUENCE [LARGE SCALE GENOMIC DNA]</scope>
    <source>
        <strain evidence="6">CECT 7297</strain>
    </source>
</reference>
<comment type="caution">
    <text evidence="5">The sequence shown here is derived from an EMBL/GenBank/DDBJ whole genome shotgun (WGS) entry which is preliminary data.</text>
</comment>
<dbReference type="SUPFAM" id="SSF46689">
    <property type="entry name" value="Homeodomain-like"/>
    <property type="match status" value="1"/>
</dbReference>
<gene>
    <name evidence="5" type="ORF">ACFOZ5_18195</name>
</gene>
<dbReference type="InterPro" id="IPR032687">
    <property type="entry name" value="AraC-type_N"/>
</dbReference>
<keyword evidence="2" id="KW-0238">DNA-binding</keyword>
<dbReference type="InterPro" id="IPR009057">
    <property type="entry name" value="Homeodomain-like_sf"/>
</dbReference>
<sequence length="351" mass="39777">MTSSGEAPRFYTAEDRVLAAHHQVALLIELAMSRNIAEDRLLRNTGLFPSDIRNASQKLSASAFRRLITNVSGMDSSSALNLLWGSQLFPGHYGSPSTLLAHSGNLMAFLETLVRFRFFLCPFMAPNLVKDDQWTYLYWTDAGGLGKAKPFVVTALMSGVRSASNWLAGRTLPWQIYLKQPQPKNTSEYLVAFGETLRFSAGIDLMRIESRALFEPWKNVSELVRASVLSESAELLNNAQPAHGLPELVYRVILSDPANFRSLSVVSDYLGTSPATLKRRLKECETSYQIIYDEARLHLSLYQFYVKGWSHDEVAKWLECCDSANFRRMFKRWTGLTPTEYRSRFRFGTTQ</sequence>
<name>A0ABV8QKV5_9GAMM</name>
<dbReference type="PANTHER" id="PTHR47894:SF1">
    <property type="entry name" value="HTH-TYPE TRANSCRIPTIONAL REGULATOR VQSM"/>
    <property type="match status" value="1"/>
</dbReference>
<dbReference type="RefSeq" id="WP_379890008.1">
    <property type="nucleotide sequence ID" value="NZ_JBHSDI010000062.1"/>
</dbReference>
<evidence type="ECO:0000256" key="3">
    <source>
        <dbReference type="ARBA" id="ARBA00023163"/>
    </source>
</evidence>
<evidence type="ECO:0000313" key="6">
    <source>
        <dbReference type="Proteomes" id="UP001595798"/>
    </source>
</evidence>
<evidence type="ECO:0000256" key="1">
    <source>
        <dbReference type="ARBA" id="ARBA00023015"/>
    </source>
</evidence>
<accession>A0ABV8QKV5</accession>
<dbReference type="Pfam" id="PF12625">
    <property type="entry name" value="Arabinose_bd"/>
    <property type="match status" value="1"/>
</dbReference>
<keyword evidence="3" id="KW-0804">Transcription</keyword>
<organism evidence="5 6">
    <name type="scientific">Marinobacter lacisalsi</name>
    <dbReference type="NCBI Taxonomy" id="475979"/>
    <lineage>
        <taxon>Bacteria</taxon>
        <taxon>Pseudomonadati</taxon>
        <taxon>Pseudomonadota</taxon>
        <taxon>Gammaproteobacteria</taxon>
        <taxon>Pseudomonadales</taxon>
        <taxon>Marinobacteraceae</taxon>
        <taxon>Marinobacter</taxon>
    </lineage>
</organism>
<evidence type="ECO:0000256" key="2">
    <source>
        <dbReference type="ARBA" id="ARBA00023125"/>
    </source>
</evidence>
<dbReference type="Gene3D" id="1.10.10.60">
    <property type="entry name" value="Homeodomain-like"/>
    <property type="match status" value="1"/>
</dbReference>
<dbReference type="PROSITE" id="PS01124">
    <property type="entry name" value="HTH_ARAC_FAMILY_2"/>
    <property type="match status" value="1"/>
</dbReference>